<feature type="region of interest" description="Disordered" evidence="1">
    <location>
        <begin position="99"/>
        <end position="127"/>
    </location>
</feature>
<dbReference type="GO" id="GO:0000977">
    <property type="term" value="F:RNA polymerase II transcription regulatory region sequence-specific DNA binding"/>
    <property type="evidence" value="ECO:0007669"/>
    <property type="project" value="TreeGrafter"/>
</dbReference>
<dbReference type="PANTHER" id="PTHR13935:SF155">
    <property type="entry name" value="TRANSCRIPTION FACTOR BHLH120-LIKE"/>
    <property type="match status" value="1"/>
</dbReference>
<evidence type="ECO:0000256" key="1">
    <source>
        <dbReference type="SAM" id="MobiDB-lite"/>
    </source>
</evidence>
<protein>
    <recommendedName>
        <fullName evidence="4">BHLH domain-containing protein</fullName>
    </recommendedName>
</protein>
<dbReference type="GO" id="GO:0000981">
    <property type="term" value="F:DNA-binding transcription factor activity, RNA polymerase II-specific"/>
    <property type="evidence" value="ECO:0007669"/>
    <property type="project" value="TreeGrafter"/>
</dbReference>
<dbReference type="AlphaFoldDB" id="A0A1R3IEM2"/>
<organism evidence="2 3">
    <name type="scientific">Corchorus olitorius</name>
    <dbReference type="NCBI Taxonomy" id="93759"/>
    <lineage>
        <taxon>Eukaryota</taxon>
        <taxon>Viridiplantae</taxon>
        <taxon>Streptophyta</taxon>
        <taxon>Embryophyta</taxon>
        <taxon>Tracheophyta</taxon>
        <taxon>Spermatophyta</taxon>
        <taxon>Magnoliopsida</taxon>
        <taxon>eudicotyledons</taxon>
        <taxon>Gunneridae</taxon>
        <taxon>Pentapetalae</taxon>
        <taxon>rosids</taxon>
        <taxon>malvids</taxon>
        <taxon>Malvales</taxon>
        <taxon>Malvaceae</taxon>
        <taxon>Grewioideae</taxon>
        <taxon>Apeibeae</taxon>
        <taxon>Corchorus</taxon>
    </lineage>
</organism>
<evidence type="ECO:0000313" key="2">
    <source>
        <dbReference type="EMBL" id="OMO81020.1"/>
    </source>
</evidence>
<accession>A0A1R3IEM2</accession>
<feature type="compositionally biased region" description="Basic and acidic residues" evidence="1">
    <location>
        <begin position="28"/>
        <end position="43"/>
    </location>
</feature>
<dbReference type="GO" id="GO:0090575">
    <property type="term" value="C:RNA polymerase II transcription regulator complex"/>
    <property type="evidence" value="ECO:0007669"/>
    <property type="project" value="TreeGrafter"/>
</dbReference>
<dbReference type="PANTHER" id="PTHR13935">
    <property type="entry name" value="ACHAETE-SCUTE TRANSCRIPTION FACTOR-RELATED"/>
    <property type="match status" value="1"/>
</dbReference>
<evidence type="ECO:0008006" key="4">
    <source>
        <dbReference type="Google" id="ProtNLM"/>
    </source>
</evidence>
<sequence length="225" mass="25412">MASDDPKFPSEQNMDELFQFFSIPQQDSSDRQKDERDLTHLPEDGNVDVGKRKTAPAFGLKQGNNIPSHEGRRSISDHMHEAVNYIKHMQNRITELSDRRDELKRKSTNLHKPSSLTPENSLTECPEEDRLDSDHVEVRACFVGVEVVINTGLGRGLLLSKVLDVLVAVGLNVVSCTSTNVNERVLHTIISEVNDQIRSIELPELQKKLAEVISNDNSIFKLIRF</sequence>
<proteinExistence type="predicted"/>
<reference evidence="3" key="1">
    <citation type="submission" date="2013-09" db="EMBL/GenBank/DDBJ databases">
        <title>Corchorus olitorius genome sequencing.</title>
        <authorList>
            <person name="Alam M."/>
            <person name="Haque M.S."/>
            <person name="Islam M.S."/>
            <person name="Emdad E.M."/>
            <person name="Islam M.M."/>
            <person name="Ahmed B."/>
            <person name="Halim A."/>
            <person name="Hossen Q.M.M."/>
            <person name="Hossain M.Z."/>
            <person name="Ahmed R."/>
            <person name="Khan M.M."/>
            <person name="Islam R."/>
            <person name="Rashid M.M."/>
            <person name="Khan S.A."/>
            <person name="Rahman M.S."/>
            <person name="Alam M."/>
            <person name="Yahiya A.S."/>
            <person name="Khan M.S."/>
            <person name="Azam M.S."/>
            <person name="Haque T."/>
            <person name="Lashkar M.Z.H."/>
            <person name="Akhand A.I."/>
            <person name="Morshed G."/>
            <person name="Roy S."/>
            <person name="Uddin K.S."/>
            <person name="Rabeya T."/>
            <person name="Hossain A.S."/>
            <person name="Chowdhury A."/>
            <person name="Snigdha A.R."/>
            <person name="Mortoza M.S."/>
            <person name="Matin S.A."/>
            <person name="Hoque S.M.E."/>
            <person name="Islam M.K."/>
            <person name="Roy D.K."/>
            <person name="Haider R."/>
            <person name="Moosa M.M."/>
            <person name="Elias S.M."/>
            <person name="Hasan A.M."/>
            <person name="Jahan S."/>
            <person name="Shafiuddin M."/>
            <person name="Mahmood N."/>
            <person name="Shommy N.S."/>
        </authorList>
    </citation>
    <scope>NUCLEOTIDE SEQUENCE [LARGE SCALE GENOMIC DNA]</scope>
    <source>
        <strain evidence="3">cv. O-4</strain>
    </source>
</reference>
<dbReference type="EMBL" id="AWUE01018357">
    <property type="protein sequence ID" value="OMO81020.1"/>
    <property type="molecule type" value="Genomic_DNA"/>
</dbReference>
<gene>
    <name evidence="2" type="ORF">COLO4_23806</name>
</gene>
<feature type="compositionally biased region" description="Polar residues" evidence="1">
    <location>
        <begin position="110"/>
        <end position="123"/>
    </location>
</feature>
<dbReference type="InterPro" id="IPR015660">
    <property type="entry name" value="MASH1/Ascl1a-like"/>
</dbReference>
<evidence type="ECO:0000313" key="3">
    <source>
        <dbReference type="Proteomes" id="UP000187203"/>
    </source>
</evidence>
<keyword evidence="3" id="KW-1185">Reference proteome</keyword>
<dbReference type="OrthoDB" id="1935281at2759"/>
<comment type="caution">
    <text evidence="2">The sequence shown here is derived from an EMBL/GenBank/DDBJ whole genome shotgun (WGS) entry which is preliminary data.</text>
</comment>
<dbReference type="Proteomes" id="UP000187203">
    <property type="component" value="Unassembled WGS sequence"/>
</dbReference>
<feature type="region of interest" description="Disordered" evidence="1">
    <location>
        <begin position="1"/>
        <end position="51"/>
    </location>
</feature>
<name>A0A1R3IEM2_9ROSI</name>